<reference evidence="1 2" key="1">
    <citation type="submission" date="2014-04" db="EMBL/GenBank/DDBJ databases">
        <authorList>
            <consortium name="DOE Joint Genome Institute"/>
            <person name="Kuo A."/>
            <person name="Girlanda M."/>
            <person name="Perotto S."/>
            <person name="Kohler A."/>
            <person name="Nagy L.G."/>
            <person name="Floudas D."/>
            <person name="Copeland A."/>
            <person name="Barry K.W."/>
            <person name="Cichocki N."/>
            <person name="Veneault-Fourrey C."/>
            <person name="LaButti K."/>
            <person name="Lindquist E.A."/>
            <person name="Lipzen A."/>
            <person name="Lundell T."/>
            <person name="Morin E."/>
            <person name="Murat C."/>
            <person name="Sun H."/>
            <person name="Tunlid A."/>
            <person name="Henrissat B."/>
            <person name="Grigoriev I.V."/>
            <person name="Hibbett D.S."/>
            <person name="Martin F."/>
            <person name="Nordberg H.P."/>
            <person name="Cantor M.N."/>
            <person name="Hua S.X."/>
        </authorList>
    </citation>
    <scope>NUCLEOTIDE SEQUENCE [LARGE SCALE GENOMIC DNA]</scope>
    <source>
        <strain evidence="1 2">MUT 4182</strain>
    </source>
</reference>
<dbReference type="AlphaFoldDB" id="A0A0C3QKY0"/>
<organism evidence="1 2">
    <name type="scientific">Tulasnella calospora MUT 4182</name>
    <dbReference type="NCBI Taxonomy" id="1051891"/>
    <lineage>
        <taxon>Eukaryota</taxon>
        <taxon>Fungi</taxon>
        <taxon>Dikarya</taxon>
        <taxon>Basidiomycota</taxon>
        <taxon>Agaricomycotina</taxon>
        <taxon>Agaricomycetes</taxon>
        <taxon>Cantharellales</taxon>
        <taxon>Tulasnellaceae</taxon>
        <taxon>Tulasnella</taxon>
    </lineage>
</organism>
<protein>
    <submittedName>
        <fullName evidence="1">Uncharacterized protein</fullName>
    </submittedName>
</protein>
<dbReference type="EMBL" id="KN822949">
    <property type="protein sequence ID" value="KIO33265.1"/>
    <property type="molecule type" value="Genomic_DNA"/>
</dbReference>
<dbReference type="HOGENOM" id="CLU_883380_0_0_1"/>
<gene>
    <name evidence="1" type="ORF">M407DRAFT_234419</name>
</gene>
<proteinExistence type="predicted"/>
<name>A0A0C3QKY0_9AGAM</name>
<accession>A0A0C3QKY0</accession>
<dbReference type="Proteomes" id="UP000054248">
    <property type="component" value="Unassembled WGS sequence"/>
</dbReference>
<evidence type="ECO:0000313" key="1">
    <source>
        <dbReference type="EMBL" id="KIO33265.1"/>
    </source>
</evidence>
<keyword evidence="2" id="KW-1185">Reference proteome</keyword>
<sequence>MPSRHPACNPSAGRSVQSNVLRGSTRQFAEMAVPLAAADPFLKVPLEDHRVFVNDYKKAVRSLSDIGSEFVSTLPLSSAVGLRLLELNDHLRLSGRTTPPYQKSAESGYPFMDTPAKSYQRHAEPGSSYDASCCPIPCRRPGRRSPSLVALGASVPGNDKWLKFGDSVLYSVWLIVSKSVLDAFKVAVVKAACRPRFTGDHSTSTRSYATSGLICAGKVRGAEFYDATLVAVNGRANGTVLDLVLPNIYWPLRRPLPAKTLRRVSLCLVFCLLGNSAPPRISLAGGNFKYVLTPWASLRDRGLGEERHSTVDLQH</sequence>
<evidence type="ECO:0000313" key="2">
    <source>
        <dbReference type="Proteomes" id="UP000054248"/>
    </source>
</evidence>
<reference evidence="2" key="2">
    <citation type="submission" date="2015-01" db="EMBL/GenBank/DDBJ databases">
        <title>Evolutionary Origins and Diversification of the Mycorrhizal Mutualists.</title>
        <authorList>
            <consortium name="DOE Joint Genome Institute"/>
            <consortium name="Mycorrhizal Genomics Consortium"/>
            <person name="Kohler A."/>
            <person name="Kuo A."/>
            <person name="Nagy L.G."/>
            <person name="Floudas D."/>
            <person name="Copeland A."/>
            <person name="Barry K.W."/>
            <person name="Cichocki N."/>
            <person name="Veneault-Fourrey C."/>
            <person name="LaButti K."/>
            <person name="Lindquist E.A."/>
            <person name="Lipzen A."/>
            <person name="Lundell T."/>
            <person name="Morin E."/>
            <person name="Murat C."/>
            <person name="Riley R."/>
            <person name="Ohm R."/>
            <person name="Sun H."/>
            <person name="Tunlid A."/>
            <person name="Henrissat B."/>
            <person name="Grigoriev I.V."/>
            <person name="Hibbett D.S."/>
            <person name="Martin F."/>
        </authorList>
    </citation>
    <scope>NUCLEOTIDE SEQUENCE [LARGE SCALE GENOMIC DNA]</scope>
    <source>
        <strain evidence="2">MUT 4182</strain>
    </source>
</reference>